<dbReference type="AlphaFoldDB" id="A0A0K2TUJ2"/>
<evidence type="ECO:0000313" key="2">
    <source>
        <dbReference type="EMBL" id="CDW29684.1"/>
    </source>
</evidence>
<feature type="chain" id="PRO_5005488165" evidence="1">
    <location>
        <begin position="21"/>
        <end position="76"/>
    </location>
</feature>
<accession>A0A0K2TUJ2</accession>
<sequence>MVFFFLGSLISLIWKNVNKADNKTITNFAVKSISNVLGSDFRGERLKGLLPTELHIVLKQPKTLNNIFQLCCVLLV</sequence>
<protein>
    <submittedName>
        <fullName evidence="2">Uncharacterized protein</fullName>
    </submittedName>
</protein>
<name>A0A0K2TUJ2_LEPSM</name>
<proteinExistence type="predicted"/>
<dbReference type="EMBL" id="HACA01012323">
    <property type="protein sequence ID" value="CDW29684.1"/>
    <property type="molecule type" value="Transcribed_RNA"/>
</dbReference>
<organism evidence="2">
    <name type="scientific">Lepeophtheirus salmonis</name>
    <name type="common">Salmon louse</name>
    <name type="synonym">Caligus salmonis</name>
    <dbReference type="NCBI Taxonomy" id="72036"/>
    <lineage>
        <taxon>Eukaryota</taxon>
        <taxon>Metazoa</taxon>
        <taxon>Ecdysozoa</taxon>
        <taxon>Arthropoda</taxon>
        <taxon>Crustacea</taxon>
        <taxon>Multicrustacea</taxon>
        <taxon>Hexanauplia</taxon>
        <taxon>Copepoda</taxon>
        <taxon>Siphonostomatoida</taxon>
        <taxon>Caligidae</taxon>
        <taxon>Lepeophtheirus</taxon>
    </lineage>
</organism>
<evidence type="ECO:0000256" key="1">
    <source>
        <dbReference type="SAM" id="SignalP"/>
    </source>
</evidence>
<keyword evidence="1" id="KW-0732">Signal</keyword>
<feature type="signal peptide" evidence="1">
    <location>
        <begin position="1"/>
        <end position="20"/>
    </location>
</feature>
<reference evidence="2" key="1">
    <citation type="submission" date="2014-05" db="EMBL/GenBank/DDBJ databases">
        <authorList>
            <person name="Chronopoulou M."/>
        </authorList>
    </citation>
    <scope>NUCLEOTIDE SEQUENCE</scope>
    <source>
        <tissue evidence="2">Whole organism</tissue>
    </source>
</reference>